<evidence type="ECO:0000256" key="2">
    <source>
        <dbReference type="ARBA" id="ARBA00022475"/>
    </source>
</evidence>
<evidence type="ECO:0000256" key="5">
    <source>
        <dbReference type="ARBA" id="ARBA00023136"/>
    </source>
</evidence>
<feature type="transmembrane region" description="Helical" evidence="6">
    <location>
        <begin position="36"/>
        <end position="54"/>
    </location>
</feature>
<dbReference type="Pfam" id="PF03626">
    <property type="entry name" value="COX4_pro"/>
    <property type="match status" value="1"/>
</dbReference>
<dbReference type="GO" id="GO:0005886">
    <property type="term" value="C:plasma membrane"/>
    <property type="evidence" value="ECO:0007669"/>
    <property type="project" value="UniProtKB-SubCell"/>
</dbReference>
<protein>
    <submittedName>
        <fullName evidence="7">Caa(3)-type oxidase subunit IV</fullName>
    </submittedName>
</protein>
<keyword evidence="4 6" id="KW-1133">Transmembrane helix</keyword>
<dbReference type="AlphaFoldDB" id="A0A2N5CAB0"/>
<accession>A0A2N5CAB0</accession>
<dbReference type="EMBL" id="PJRP01000008">
    <property type="protein sequence ID" value="PLP99163.1"/>
    <property type="molecule type" value="Genomic_DNA"/>
</dbReference>
<comment type="caution">
    <text evidence="7">The sequence shown here is derived from an EMBL/GenBank/DDBJ whole genome shotgun (WGS) entry which is preliminary data.</text>
</comment>
<keyword evidence="3 6" id="KW-0812">Transmembrane</keyword>
<evidence type="ECO:0000256" key="4">
    <source>
        <dbReference type="ARBA" id="ARBA00022989"/>
    </source>
</evidence>
<evidence type="ECO:0000256" key="6">
    <source>
        <dbReference type="SAM" id="Phobius"/>
    </source>
</evidence>
<keyword evidence="5 6" id="KW-0472">Membrane</keyword>
<reference evidence="7 8" key="1">
    <citation type="submission" date="2017-12" db="EMBL/GenBank/DDBJ databases">
        <title>Genome sequence of the active heterotrophic nitrifier-denitrifier, Cupriavidus pauculus UM1.</title>
        <authorList>
            <person name="Putonti C."/>
            <person name="Castignetti D."/>
        </authorList>
    </citation>
    <scope>NUCLEOTIDE SEQUENCE [LARGE SCALE GENOMIC DNA]</scope>
    <source>
        <strain evidence="7 8">UM1</strain>
    </source>
</reference>
<dbReference type="RefSeq" id="WP_101682817.1">
    <property type="nucleotide sequence ID" value="NZ_PJRP01000008.1"/>
</dbReference>
<dbReference type="InterPro" id="IPR011743">
    <property type="entry name" value="Caa3_sub_IV"/>
</dbReference>
<gene>
    <name evidence="7" type="ORF">CYJ10_17865</name>
</gene>
<dbReference type="InterPro" id="IPR005171">
    <property type="entry name" value="Cyt_c_oxidase_su4_prok"/>
</dbReference>
<evidence type="ECO:0000256" key="1">
    <source>
        <dbReference type="ARBA" id="ARBA00004651"/>
    </source>
</evidence>
<dbReference type="Proteomes" id="UP000234341">
    <property type="component" value="Unassembled WGS sequence"/>
</dbReference>
<comment type="subcellular location">
    <subcellularLocation>
        <location evidence="1">Cell membrane</location>
        <topology evidence="1">Multi-pass membrane protein</topology>
    </subcellularLocation>
</comment>
<keyword evidence="2" id="KW-1003">Cell membrane</keyword>
<sequence>MKTTTRRLFGVWLLLVLLLAITVGTAFLDLGVWNAPINLAIAALKALLIAVSFMHLARAAAVLRLAAALPIGILAILFVLTHGDYASRPRLPAAWQTPAAAAGR</sequence>
<organism evidence="7 8">
    <name type="scientific">Cupriavidus pauculus</name>
    <dbReference type="NCBI Taxonomy" id="82633"/>
    <lineage>
        <taxon>Bacteria</taxon>
        <taxon>Pseudomonadati</taxon>
        <taxon>Pseudomonadota</taxon>
        <taxon>Betaproteobacteria</taxon>
        <taxon>Burkholderiales</taxon>
        <taxon>Burkholderiaceae</taxon>
        <taxon>Cupriavidus</taxon>
    </lineage>
</organism>
<name>A0A2N5CAB0_9BURK</name>
<evidence type="ECO:0000313" key="8">
    <source>
        <dbReference type="Proteomes" id="UP000234341"/>
    </source>
</evidence>
<evidence type="ECO:0000256" key="3">
    <source>
        <dbReference type="ARBA" id="ARBA00022692"/>
    </source>
</evidence>
<feature type="transmembrane region" description="Helical" evidence="6">
    <location>
        <begin position="61"/>
        <end position="80"/>
    </location>
</feature>
<dbReference type="NCBIfam" id="TIGR02229">
    <property type="entry name" value="caa3_sub_IV"/>
    <property type="match status" value="1"/>
</dbReference>
<proteinExistence type="predicted"/>
<evidence type="ECO:0000313" key="7">
    <source>
        <dbReference type="EMBL" id="PLP99163.1"/>
    </source>
</evidence>